<keyword evidence="5" id="KW-0472">Membrane</keyword>
<dbReference type="Proteomes" id="UP001589814">
    <property type="component" value="Unassembled WGS sequence"/>
</dbReference>
<keyword evidence="5" id="KW-0998">Cell outer membrane</keyword>
<dbReference type="GO" id="GO:0016829">
    <property type="term" value="F:lyase activity"/>
    <property type="evidence" value="ECO:0007669"/>
    <property type="project" value="UniProtKB-KW"/>
</dbReference>
<evidence type="ECO:0000256" key="2">
    <source>
        <dbReference type="ARBA" id="ARBA00007734"/>
    </source>
</evidence>
<reference evidence="7 8" key="1">
    <citation type="submission" date="2024-09" db="EMBL/GenBank/DDBJ databases">
        <authorList>
            <person name="Sun Q."/>
            <person name="Mori K."/>
        </authorList>
    </citation>
    <scope>NUCLEOTIDE SEQUENCE [LARGE SCALE GENOMIC DNA]</scope>
    <source>
        <strain evidence="7 8">CCM 7415</strain>
    </source>
</reference>
<feature type="domain" description="Solute-binding protein family 3/N-terminal" evidence="6">
    <location>
        <begin position="50"/>
        <end position="271"/>
    </location>
</feature>
<evidence type="ECO:0000256" key="3">
    <source>
        <dbReference type="ARBA" id="ARBA00010333"/>
    </source>
</evidence>
<name>A0ABV6G2B0_9GAMM</name>
<organism evidence="7 8">
    <name type="scientific">Kushneria aurantia</name>
    <dbReference type="NCBI Taxonomy" id="504092"/>
    <lineage>
        <taxon>Bacteria</taxon>
        <taxon>Pseudomonadati</taxon>
        <taxon>Pseudomonadota</taxon>
        <taxon>Gammaproteobacteria</taxon>
        <taxon>Oceanospirillales</taxon>
        <taxon>Halomonadaceae</taxon>
        <taxon>Kushneria</taxon>
    </lineage>
</organism>
<evidence type="ECO:0000256" key="1">
    <source>
        <dbReference type="ARBA" id="ARBA00004339"/>
    </source>
</evidence>
<dbReference type="Gene3D" id="3.40.190.10">
    <property type="entry name" value="Periplasmic binding protein-like II"/>
    <property type="match status" value="2"/>
</dbReference>
<comment type="caution">
    <text evidence="7">The sequence shown here is derived from an EMBL/GenBank/DDBJ whole genome shotgun (WGS) entry which is preliminary data.</text>
</comment>
<protein>
    <submittedName>
        <fullName evidence="7">Membrane-bound lytic murein transglycosylase MltF</fullName>
        <ecNumber evidence="7">4.2.2.-</ecNumber>
    </submittedName>
</protein>
<dbReference type="Pfam" id="PF00497">
    <property type="entry name" value="SBP_bac_3"/>
    <property type="match status" value="1"/>
</dbReference>
<dbReference type="Pfam" id="PF01464">
    <property type="entry name" value="SLT"/>
    <property type="match status" value="1"/>
</dbReference>
<evidence type="ECO:0000256" key="4">
    <source>
        <dbReference type="ARBA" id="ARBA00022729"/>
    </source>
</evidence>
<dbReference type="RefSeq" id="WP_019951751.1">
    <property type="nucleotide sequence ID" value="NZ_JBHLVX010000023.1"/>
</dbReference>
<dbReference type="PANTHER" id="PTHR35936">
    <property type="entry name" value="MEMBRANE-BOUND LYTIC MUREIN TRANSGLYCOSYLASE F"/>
    <property type="match status" value="1"/>
</dbReference>
<dbReference type="InterPro" id="IPR008258">
    <property type="entry name" value="Transglycosylase_SLT_dom_1"/>
</dbReference>
<dbReference type="CDD" id="cd13403">
    <property type="entry name" value="MLTF-like"/>
    <property type="match status" value="1"/>
</dbReference>
<evidence type="ECO:0000256" key="5">
    <source>
        <dbReference type="ARBA" id="ARBA00023237"/>
    </source>
</evidence>
<dbReference type="EC" id="4.2.2.-" evidence="7"/>
<dbReference type="EMBL" id="JBHLVX010000023">
    <property type="protein sequence ID" value="MFC0267784.1"/>
    <property type="molecule type" value="Genomic_DNA"/>
</dbReference>
<sequence length="488" mass="55147">MKYCLGRPRPSAVLLLSALIALAMPARLPLGIAGPLVSGGQLAEVQARDFLEVATRNAPSTFYEGQRGPGGFEFELFSRFADSLGVSLAVDDEHRSSEVLDRVASGGADIGAAGLVLDRRRSDLIYSRPIMSMQPLVIYRRGMAAPSEIADLDNLDVGIATHNGISRTLRELQPQHPTLSWRESPGVEATDLLAMVQRGELDAAVVYAHEFRINRLFFREVEPAFEIGEPLSLSWAIQGDLALLERANDFIATMRTSGELKALAQQYFGQDDYLEYVGTRRFLEQIEQHLDRWRAPFKRAAAENDFDWQLLAAVGYQESHWRPDAVSPTGVRGMMMLTRDTARFMEIEDREDPLQSIDGSARYLRYLHGRIPDSVTEPDRTWMTLAAYNLGLGHLLDARELARQRNLDPDQWQDVRNTLPLLQEQRWYRRVEHGFARGSVAALYVRNVRRYEEILNYVHRSQRRFPSLVRATANNRVTPAFEVIAPAP</sequence>
<accession>A0ABV6G2B0</accession>
<evidence type="ECO:0000313" key="7">
    <source>
        <dbReference type="EMBL" id="MFC0267784.1"/>
    </source>
</evidence>
<dbReference type="Gene3D" id="1.10.530.10">
    <property type="match status" value="1"/>
</dbReference>
<dbReference type="CDD" id="cd01009">
    <property type="entry name" value="PBP2_YfhD_N"/>
    <property type="match status" value="1"/>
</dbReference>
<dbReference type="PANTHER" id="PTHR35936:SF32">
    <property type="entry name" value="MEMBRANE-BOUND LYTIC MUREIN TRANSGLYCOSYLASE F"/>
    <property type="match status" value="1"/>
</dbReference>
<dbReference type="PROSITE" id="PS00922">
    <property type="entry name" value="TRANSGLYCOSYLASE"/>
    <property type="match status" value="1"/>
</dbReference>
<keyword evidence="4" id="KW-0732">Signal</keyword>
<evidence type="ECO:0000313" key="8">
    <source>
        <dbReference type="Proteomes" id="UP001589814"/>
    </source>
</evidence>
<dbReference type="SMART" id="SM00062">
    <property type="entry name" value="PBPb"/>
    <property type="match status" value="1"/>
</dbReference>
<dbReference type="InterPro" id="IPR001638">
    <property type="entry name" value="Solute-binding_3/MltF_N"/>
</dbReference>
<comment type="similarity">
    <text evidence="2">Belongs to the transglycosylase Slt family.</text>
</comment>
<evidence type="ECO:0000259" key="6">
    <source>
        <dbReference type="SMART" id="SM00062"/>
    </source>
</evidence>
<dbReference type="SUPFAM" id="SSF53955">
    <property type="entry name" value="Lysozyme-like"/>
    <property type="match status" value="1"/>
</dbReference>
<gene>
    <name evidence="7" type="primary">mltF</name>
    <name evidence="7" type="ORF">ACFFHW_07240</name>
</gene>
<comment type="similarity">
    <text evidence="3">Belongs to the bacterial solute-binding protein 3 family.</text>
</comment>
<dbReference type="NCBIfam" id="NF008112">
    <property type="entry name" value="PRK10859.1"/>
    <property type="match status" value="1"/>
</dbReference>
<dbReference type="SUPFAM" id="SSF53850">
    <property type="entry name" value="Periplasmic binding protein-like II"/>
    <property type="match status" value="1"/>
</dbReference>
<keyword evidence="7" id="KW-0456">Lyase</keyword>
<comment type="subcellular location">
    <subcellularLocation>
        <location evidence="1">Cell outer membrane</location>
        <topology evidence="1">Peripheral membrane protein</topology>
    </subcellularLocation>
</comment>
<dbReference type="InterPro" id="IPR000189">
    <property type="entry name" value="Transglyc_AS"/>
</dbReference>
<dbReference type="InterPro" id="IPR023346">
    <property type="entry name" value="Lysozyme-like_dom_sf"/>
</dbReference>
<proteinExistence type="inferred from homology"/>
<keyword evidence="8" id="KW-1185">Reference proteome</keyword>